<protein>
    <submittedName>
        <fullName evidence="3">Ig-like domain-containing protein</fullName>
    </submittedName>
</protein>
<keyword evidence="1" id="KW-0732">Signal</keyword>
<name>A0ABU7UTT9_9CLOT</name>
<dbReference type="Pfam" id="PF02368">
    <property type="entry name" value="Big_2"/>
    <property type="match status" value="1"/>
</dbReference>
<evidence type="ECO:0000259" key="2">
    <source>
        <dbReference type="SMART" id="SM00635"/>
    </source>
</evidence>
<evidence type="ECO:0000313" key="3">
    <source>
        <dbReference type="EMBL" id="MEF2114264.1"/>
    </source>
</evidence>
<sequence length="996" mass="106214">MNKKITSSTLAALIIAGSTSFTAFAAMDNGTVVIGNKAFDLAYANDSVNVSEITSAVISGGTIYVKDFNGKWIDNLTEKAIDASIIPAVIYKNSKAETKFDAADTTVTAIKEPSYPKTFTSITNAITNTSNVIYLTAVDQYGEAYDIKTDSSYKVTATINGMPLSDTEMKLTTDNNMAKITLDKDLVENDVIVIKIDKFDKDATTSSAKLISTISTNFVVEKDVAITPKSILGVTSSMGSVSVGDEAVTLSADVRDQYNNPTDLTANKLRWVVEQGGDLLDTNSELNSGKITLDKNSNTTTFKAIKPGIIIISAYNIINGAKATYSVQVSEAKLSQLNLTSEKPVTEFNKEDINYNKITQNDGAILTTDMIKFNINPKTSGTVASDVTVTASLRGGSDAYKNDIIISAKSTKEGTYEVTPYVGTTFDAEGTIKATKFDVTTTLNGIATTIDSITLPKLKVNTKTVTNLVIRNAHNEVIDENGNNVTALVYRNGVLDNNLTVEKLDIDGKSSTTRPVKSLRFNAKEAGNYIIRLSVNGTVANKDVVAISEVTSLAGIELGNNITDNSIIANDMAPVYRVIGVVDNKGDEINPDVSGWTIEAKNKAGTNFNGFASIVYYKHDARGVIIDATTEDAEGTAVKFAPNATSVNSLESDTILTIKVGNKAISSTDVIKDTLDVTVRAKSKVKSIILADNKISTISGASVKKEIVILDQYGKAITDPTMVKVLYGSKTTATVSYDDRAKKMYITYFGEATGIDTIVVKSLTEPAITATANISIGDNTNINTIVFNENKYKVYNDANNDALDGSVALTYKVNDGDIDVPTGALHVISDSKLVTVTTDGSVINVKAKAGVNTATTGIGSDTIITISVLTANGKTDSINLTFSDDESIVTPSTVAIKDTVDENKDLAGTQLIIGRDENGNVVNETSRQITLLGVDQYGNKDIDVTTDTTWTSSNSEIAKVGTNTGLVTAVKPGKTTITGFYKGNLYTIEVEIPEVK</sequence>
<reference evidence="3 4" key="1">
    <citation type="submission" date="2023-11" db="EMBL/GenBank/DDBJ databases">
        <title>Draft genome sequence of a psychrophilic Clostridium strain from permafrost water brine.</title>
        <authorList>
            <person name="Shcherbakova V.A."/>
            <person name="Trubitsyn V.E."/>
            <person name="Zakharyuk A.G."/>
        </authorList>
    </citation>
    <scope>NUCLEOTIDE SEQUENCE [LARGE SCALE GENOMIC DNA]</scope>
    <source>
        <strain evidence="3 4">14F</strain>
    </source>
</reference>
<feature type="chain" id="PRO_5046866916" evidence="1">
    <location>
        <begin position="26"/>
        <end position="996"/>
    </location>
</feature>
<evidence type="ECO:0000313" key="4">
    <source>
        <dbReference type="Proteomes" id="UP001498469"/>
    </source>
</evidence>
<evidence type="ECO:0000256" key="1">
    <source>
        <dbReference type="SAM" id="SignalP"/>
    </source>
</evidence>
<keyword evidence="4" id="KW-1185">Reference proteome</keyword>
<accession>A0ABU7UTT9</accession>
<gene>
    <name evidence="3" type="ORF">SJI18_18370</name>
</gene>
<dbReference type="SMART" id="SM00635">
    <property type="entry name" value="BID_2"/>
    <property type="match status" value="1"/>
</dbReference>
<dbReference type="RefSeq" id="WP_216255437.1">
    <property type="nucleotide sequence ID" value="NZ_JAZHFS010000021.1"/>
</dbReference>
<dbReference type="InterPro" id="IPR003343">
    <property type="entry name" value="Big_2"/>
</dbReference>
<dbReference type="EMBL" id="JAZHFS010000021">
    <property type="protein sequence ID" value="MEF2114264.1"/>
    <property type="molecule type" value="Genomic_DNA"/>
</dbReference>
<comment type="caution">
    <text evidence="3">The sequence shown here is derived from an EMBL/GenBank/DDBJ whole genome shotgun (WGS) entry which is preliminary data.</text>
</comment>
<feature type="domain" description="BIG2" evidence="2">
    <location>
        <begin position="916"/>
        <end position="991"/>
    </location>
</feature>
<proteinExistence type="predicted"/>
<dbReference type="Proteomes" id="UP001498469">
    <property type="component" value="Unassembled WGS sequence"/>
</dbReference>
<organism evidence="3 4">
    <name type="scientific">Clostridium frigoriphilum</name>
    <dbReference type="NCBI Taxonomy" id="443253"/>
    <lineage>
        <taxon>Bacteria</taxon>
        <taxon>Bacillati</taxon>
        <taxon>Bacillota</taxon>
        <taxon>Clostridia</taxon>
        <taxon>Eubacteriales</taxon>
        <taxon>Clostridiaceae</taxon>
        <taxon>Clostridium</taxon>
    </lineage>
</organism>
<feature type="signal peptide" evidence="1">
    <location>
        <begin position="1"/>
        <end position="25"/>
    </location>
</feature>